<evidence type="ECO:0000256" key="7">
    <source>
        <dbReference type="ARBA" id="ARBA00022842"/>
    </source>
</evidence>
<dbReference type="InterPro" id="IPR050582">
    <property type="entry name" value="HAD-like_SerB"/>
</dbReference>
<organism evidence="9">
    <name type="scientific">Candidatus Methanophagaceae archaeon ANME-1 ERB6</name>
    <dbReference type="NCBI Taxonomy" id="2759912"/>
    <lineage>
        <taxon>Archaea</taxon>
        <taxon>Methanobacteriati</taxon>
        <taxon>Methanobacteriota</taxon>
        <taxon>Stenosarchaea group</taxon>
        <taxon>Methanomicrobia</taxon>
        <taxon>Candidatus Methanophagales</taxon>
        <taxon>Candidatus Methanophagaceae</taxon>
    </lineage>
</organism>
<evidence type="ECO:0000256" key="5">
    <source>
        <dbReference type="ARBA" id="ARBA00022723"/>
    </source>
</evidence>
<dbReference type="Gene3D" id="3.40.50.1000">
    <property type="entry name" value="HAD superfamily/HAD-like"/>
    <property type="match status" value="1"/>
</dbReference>
<evidence type="ECO:0000256" key="4">
    <source>
        <dbReference type="ARBA" id="ARBA00022605"/>
    </source>
</evidence>
<dbReference type="Gene3D" id="1.10.3870.10">
    <property type="entry name" value="AF1437-like domain superfamily"/>
    <property type="match status" value="1"/>
</dbReference>
<evidence type="ECO:0000256" key="8">
    <source>
        <dbReference type="ARBA" id="ARBA00023299"/>
    </source>
</evidence>
<dbReference type="InterPro" id="IPR023214">
    <property type="entry name" value="HAD_sf"/>
</dbReference>
<proteinExistence type="predicted"/>
<reference evidence="9" key="1">
    <citation type="submission" date="2020-06" db="EMBL/GenBank/DDBJ databases">
        <title>Unique genomic features of the anaerobic methanotrophic archaea.</title>
        <authorList>
            <person name="Chadwick G.L."/>
            <person name="Skennerton C.T."/>
            <person name="Laso-Perez R."/>
            <person name="Leu A.O."/>
            <person name="Speth D.R."/>
            <person name="Yu H."/>
            <person name="Morgan-Lang C."/>
            <person name="Hatzenpichler R."/>
            <person name="Goudeau D."/>
            <person name="Malmstrom R."/>
            <person name="Brazelton W.J."/>
            <person name="Woyke T."/>
            <person name="Hallam S.J."/>
            <person name="Tyson G.W."/>
            <person name="Wegener G."/>
            <person name="Boetius A."/>
            <person name="Orphan V."/>
        </authorList>
    </citation>
    <scope>NUCLEOTIDE SEQUENCE</scope>
</reference>
<comment type="cofactor">
    <cofactor evidence="1">
        <name>Mg(2+)</name>
        <dbReference type="ChEBI" id="CHEBI:18420"/>
    </cofactor>
</comment>
<keyword evidence="4" id="KW-0028">Amino-acid biosynthesis</keyword>
<evidence type="ECO:0000256" key="6">
    <source>
        <dbReference type="ARBA" id="ARBA00022801"/>
    </source>
</evidence>
<dbReference type="GO" id="GO:0006564">
    <property type="term" value="P:L-serine biosynthetic process"/>
    <property type="evidence" value="ECO:0007669"/>
    <property type="project" value="UniProtKB-KW"/>
</dbReference>
<gene>
    <name evidence="9" type="ORF">DJCILHOG_00010</name>
</gene>
<keyword evidence="8" id="KW-0718">Serine biosynthesis</keyword>
<dbReference type="GO" id="GO:0036424">
    <property type="term" value="F:L-phosphoserine phosphatase activity"/>
    <property type="evidence" value="ECO:0007669"/>
    <property type="project" value="TreeGrafter"/>
</dbReference>
<keyword evidence="5" id="KW-0479">Metal-binding</keyword>
<name>A0A7G9YWP4_9EURY</name>
<dbReference type="PANTHER" id="PTHR43344:SF2">
    <property type="entry name" value="PHOSPHOSERINE PHOSPHATASE"/>
    <property type="match status" value="1"/>
</dbReference>
<evidence type="ECO:0000256" key="2">
    <source>
        <dbReference type="ARBA" id="ARBA00005135"/>
    </source>
</evidence>
<dbReference type="GO" id="GO:0005737">
    <property type="term" value="C:cytoplasm"/>
    <property type="evidence" value="ECO:0007669"/>
    <property type="project" value="TreeGrafter"/>
</dbReference>
<evidence type="ECO:0000256" key="3">
    <source>
        <dbReference type="ARBA" id="ARBA00012640"/>
    </source>
</evidence>
<comment type="pathway">
    <text evidence="2">Amino-acid biosynthesis; L-serine biosynthesis; L-serine from 3-phospho-D-glycerate: step 3/3.</text>
</comment>
<keyword evidence="7" id="KW-0460">Magnesium</keyword>
<evidence type="ECO:0000256" key="1">
    <source>
        <dbReference type="ARBA" id="ARBA00001946"/>
    </source>
</evidence>
<evidence type="ECO:0000313" key="9">
    <source>
        <dbReference type="EMBL" id="QNO52428.1"/>
    </source>
</evidence>
<accession>A0A7G9YWP4</accession>
<dbReference type="PANTHER" id="PTHR43344">
    <property type="entry name" value="PHOSPHOSERINE PHOSPHATASE"/>
    <property type="match status" value="1"/>
</dbReference>
<dbReference type="AlphaFoldDB" id="A0A7G9YWP4"/>
<dbReference type="Pfam" id="PF08282">
    <property type="entry name" value="Hydrolase_3"/>
    <property type="match status" value="1"/>
</dbReference>
<dbReference type="EMBL" id="MT631510">
    <property type="protein sequence ID" value="QNO52428.1"/>
    <property type="molecule type" value="Genomic_DNA"/>
</dbReference>
<dbReference type="SUPFAM" id="SSF56784">
    <property type="entry name" value="HAD-like"/>
    <property type="match status" value="1"/>
</dbReference>
<dbReference type="EC" id="3.1.3.3" evidence="3"/>
<sequence>MRKTIFFDLEGPLSPQDNAYEVMKGIGEKGAFIFEVISKYDDIISIEGREGYEPGDTLALIVPFLRLHGITETDIKVVSERAKIVEGAKELVGLLQAENWDIYIISTSYEYHAYNVGRKLGIEPGRIICTNLSLKKKALPKKYLYTVKKAEEDIIELYSHIDKPEPIVSRLDDFFFRQLPALGYNIFDTRVVGGERKAEALREIAKDKGEAISNVIAVGDSITDYKMLNEVATHGGLSVVFNGNEYAVPYANVGLASVDMRFLYPLCAAFAQGGKGEAMDVATKWEDNRDAFEKNPSDIPDDCITADIRYFVTSQKNPFPYFHNLEHADARRNLEEIIKIHKQMRMRVREDAGKLG</sequence>
<protein>
    <recommendedName>
        <fullName evidence="3">phosphoserine phosphatase</fullName>
        <ecNumber evidence="3">3.1.3.3</ecNumber>
    </recommendedName>
</protein>
<dbReference type="InterPro" id="IPR036412">
    <property type="entry name" value="HAD-like_sf"/>
</dbReference>
<dbReference type="GO" id="GO:0000287">
    <property type="term" value="F:magnesium ion binding"/>
    <property type="evidence" value="ECO:0007669"/>
    <property type="project" value="TreeGrafter"/>
</dbReference>
<keyword evidence="6" id="KW-0378">Hydrolase</keyword>